<dbReference type="EMBL" id="CAJOBA010084157">
    <property type="protein sequence ID" value="CAF4455474.1"/>
    <property type="molecule type" value="Genomic_DNA"/>
</dbReference>
<evidence type="ECO:0000313" key="1">
    <source>
        <dbReference type="EMBL" id="CAF1629885.1"/>
    </source>
</evidence>
<sequence length="140" mass="16046">LASYCSIKGECLVEVRSAYNESIQRKHSFTLTMTQQISIDYETHSPRFSVHDALQMQQGIEYLNENGYAVFADVLAPDEITANIDLFWEYLENLPAPYHIRRDDSQTWDAAWPGLTHVGIMPSDGIPHSQFMWCVRGNPH</sequence>
<name>A0A8S2WQE4_9BILA</name>
<evidence type="ECO:0000313" key="3">
    <source>
        <dbReference type="Proteomes" id="UP000682733"/>
    </source>
</evidence>
<reference evidence="2" key="1">
    <citation type="submission" date="2021-02" db="EMBL/GenBank/DDBJ databases">
        <authorList>
            <person name="Nowell W R."/>
        </authorList>
    </citation>
    <scope>NUCLEOTIDE SEQUENCE</scope>
</reference>
<gene>
    <name evidence="1" type="ORF">OVA965_LOCUS43663</name>
    <name evidence="2" type="ORF">TMI583_LOCUS46015</name>
</gene>
<dbReference type="Proteomes" id="UP000677228">
    <property type="component" value="Unassembled WGS sequence"/>
</dbReference>
<feature type="non-terminal residue" evidence="2">
    <location>
        <position position="140"/>
    </location>
</feature>
<evidence type="ECO:0000313" key="2">
    <source>
        <dbReference type="EMBL" id="CAF4455474.1"/>
    </source>
</evidence>
<organism evidence="2 3">
    <name type="scientific">Didymodactylos carnosus</name>
    <dbReference type="NCBI Taxonomy" id="1234261"/>
    <lineage>
        <taxon>Eukaryota</taxon>
        <taxon>Metazoa</taxon>
        <taxon>Spiralia</taxon>
        <taxon>Gnathifera</taxon>
        <taxon>Rotifera</taxon>
        <taxon>Eurotatoria</taxon>
        <taxon>Bdelloidea</taxon>
        <taxon>Philodinida</taxon>
        <taxon>Philodinidae</taxon>
        <taxon>Didymodactylos</taxon>
    </lineage>
</organism>
<dbReference type="SUPFAM" id="SSF51197">
    <property type="entry name" value="Clavaminate synthase-like"/>
    <property type="match status" value="1"/>
</dbReference>
<dbReference type="EMBL" id="CAJNOK010058588">
    <property type="protein sequence ID" value="CAF1629885.1"/>
    <property type="molecule type" value="Genomic_DNA"/>
</dbReference>
<dbReference type="AlphaFoldDB" id="A0A8S2WQE4"/>
<proteinExistence type="predicted"/>
<comment type="caution">
    <text evidence="2">The sequence shown here is derived from an EMBL/GenBank/DDBJ whole genome shotgun (WGS) entry which is preliminary data.</text>
</comment>
<protein>
    <submittedName>
        <fullName evidence="2">Uncharacterized protein</fullName>
    </submittedName>
</protein>
<dbReference type="Proteomes" id="UP000682733">
    <property type="component" value="Unassembled WGS sequence"/>
</dbReference>
<accession>A0A8S2WQE4</accession>
<feature type="non-terminal residue" evidence="2">
    <location>
        <position position="1"/>
    </location>
</feature>